<dbReference type="Proteomes" id="UP000177230">
    <property type="component" value="Unassembled WGS sequence"/>
</dbReference>
<proteinExistence type="inferred from homology"/>
<protein>
    <recommendedName>
        <fullName evidence="7">Protein-L-isoaspartate O-methyltransferase</fullName>
        <ecNumber evidence="7">2.1.1.77</ecNumber>
    </recommendedName>
    <alternativeName>
        <fullName evidence="7">L-isoaspartyl protein carboxyl methyltransferase</fullName>
    </alternativeName>
    <alternativeName>
        <fullName evidence="7">Protein L-isoaspartyl methyltransferase</fullName>
    </alternativeName>
    <alternativeName>
        <fullName evidence="7">Protein-beta-aspartate methyltransferase</fullName>
        <shortName evidence="7">PIMT</shortName>
    </alternativeName>
</protein>
<dbReference type="HAMAP" id="MF_00090">
    <property type="entry name" value="PIMT"/>
    <property type="match status" value="1"/>
</dbReference>
<dbReference type="GO" id="GO:0005737">
    <property type="term" value="C:cytoplasm"/>
    <property type="evidence" value="ECO:0007669"/>
    <property type="project" value="UniProtKB-SubCell"/>
</dbReference>
<dbReference type="NCBIfam" id="NF001453">
    <property type="entry name" value="PRK00312.1"/>
    <property type="match status" value="1"/>
</dbReference>
<dbReference type="EMBL" id="MFFM01000020">
    <property type="protein sequence ID" value="OGF13358.1"/>
    <property type="molecule type" value="Genomic_DNA"/>
</dbReference>
<organism evidence="8 9">
    <name type="scientific">Candidatus Edwardsbacteria bacterium GWF2_54_11</name>
    <dbReference type="NCBI Taxonomy" id="1817851"/>
    <lineage>
        <taxon>Bacteria</taxon>
        <taxon>Candidatus Edwardsiibacteriota</taxon>
    </lineage>
</organism>
<dbReference type="Gene3D" id="3.40.50.150">
    <property type="entry name" value="Vaccinia Virus protein VP39"/>
    <property type="match status" value="1"/>
</dbReference>
<dbReference type="GO" id="GO:0004719">
    <property type="term" value="F:protein-L-isoaspartate (D-aspartate) O-methyltransferase activity"/>
    <property type="evidence" value="ECO:0007669"/>
    <property type="project" value="UniProtKB-UniRule"/>
</dbReference>
<dbReference type="GO" id="GO:0032259">
    <property type="term" value="P:methylation"/>
    <property type="evidence" value="ECO:0007669"/>
    <property type="project" value="UniProtKB-KW"/>
</dbReference>
<name>A0A1F5RG59_9BACT</name>
<comment type="subcellular location">
    <subcellularLocation>
        <location evidence="1 7">Cytoplasm</location>
    </subcellularLocation>
</comment>
<keyword evidence="4 7" id="KW-0489">Methyltransferase</keyword>
<evidence type="ECO:0000256" key="2">
    <source>
        <dbReference type="ARBA" id="ARBA00005369"/>
    </source>
</evidence>
<keyword evidence="6 7" id="KW-0949">S-adenosyl-L-methionine</keyword>
<evidence type="ECO:0000313" key="8">
    <source>
        <dbReference type="EMBL" id="OGF13358.1"/>
    </source>
</evidence>
<dbReference type="GO" id="GO:0030091">
    <property type="term" value="P:protein repair"/>
    <property type="evidence" value="ECO:0007669"/>
    <property type="project" value="UniProtKB-UniRule"/>
</dbReference>
<comment type="caution">
    <text evidence="8">The sequence shown here is derived from an EMBL/GenBank/DDBJ whole genome shotgun (WGS) entry which is preliminary data.</text>
</comment>
<evidence type="ECO:0000256" key="5">
    <source>
        <dbReference type="ARBA" id="ARBA00022679"/>
    </source>
</evidence>
<evidence type="ECO:0000256" key="7">
    <source>
        <dbReference type="HAMAP-Rule" id="MF_00090"/>
    </source>
</evidence>
<dbReference type="AlphaFoldDB" id="A0A1F5RG59"/>
<dbReference type="InterPro" id="IPR029063">
    <property type="entry name" value="SAM-dependent_MTases_sf"/>
</dbReference>
<dbReference type="PANTHER" id="PTHR11579">
    <property type="entry name" value="PROTEIN-L-ISOASPARTATE O-METHYLTRANSFERASE"/>
    <property type="match status" value="1"/>
</dbReference>
<comment type="similarity">
    <text evidence="2 7">Belongs to the methyltransferase superfamily. L-isoaspartyl/D-aspartyl protein methyltransferase family.</text>
</comment>
<comment type="function">
    <text evidence="7">Catalyzes the methyl esterification of L-isoaspartyl residues in peptides and proteins that result from spontaneous decomposition of normal L-aspartyl and L-asparaginyl residues. It plays a role in the repair and/or degradation of damaged proteins.</text>
</comment>
<dbReference type="PROSITE" id="PS01279">
    <property type="entry name" value="PCMT"/>
    <property type="match status" value="1"/>
</dbReference>
<dbReference type="Pfam" id="PF01135">
    <property type="entry name" value="PCMT"/>
    <property type="match status" value="1"/>
</dbReference>
<evidence type="ECO:0000256" key="4">
    <source>
        <dbReference type="ARBA" id="ARBA00022603"/>
    </source>
</evidence>
<evidence type="ECO:0000256" key="6">
    <source>
        <dbReference type="ARBA" id="ARBA00022691"/>
    </source>
</evidence>
<gene>
    <name evidence="7" type="primary">pcm</name>
    <name evidence="8" type="ORF">A2024_00100</name>
</gene>
<evidence type="ECO:0000313" key="9">
    <source>
        <dbReference type="Proteomes" id="UP000177230"/>
    </source>
</evidence>
<evidence type="ECO:0000256" key="1">
    <source>
        <dbReference type="ARBA" id="ARBA00004496"/>
    </source>
</evidence>
<dbReference type="InterPro" id="IPR000682">
    <property type="entry name" value="PCMT"/>
</dbReference>
<dbReference type="SUPFAM" id="SSF53335">
    <property type="entry name" value="S-adenosyl-L-methionine-dependent methyltransferases"/>
    <property type="match status" value="1"/>
</dbReference>
<comment type="catalytic activity">
    <reaction evidence="7">
        <text>[protein]-L-isoaspartate + S-adenosyl-L-methionine = [protein]-L-isoaspartate alpha-methyl ester + S-adenosyl-L-homocysteine</text>
        <dbReference type="Rhea" id="RHEA:12705"/>
        <dbReference type="Rhea" id="RHEA-COMP:12143"/>
        <dbReference type="Rhea" id="RHEA-COMP:12144"/>
        <dbReference type="ChEBI" id="CHEBI:57856"/>
        <dbReference type="ChEBI" id="CHEBI:59789"/>
        <dbReference type="ChEBI" id="CHEBI:90596"/>
        <dbReference type="ChEBI" id="CHEBI:90598"/>
        <dbReference type="EC" id="2.1.1.77"/>
    </reaction>
</comment>
<dbReference type="NCBIfam" id="TIGR00080">
    <property type="entry name" value="pimt"/>
    <property type="match status" value="1"/>
</dbReference>
<keyword evidence="5 7" id="KW-0808">Transferase</keyword>
<feature type="active site" evidence="7">
    <location>
        <position position="61"/>
    </location>
</feature>
<dbReference type="EC" id="2.1.1.77" evidence="7"/>
<dbReference type="CDD" id="cd02440">
    <property type="entry name" value="AdoMet_MTases"/>
    <property type="match status" value="1"/>
</dbReference>
<dbReference type="FunFam" id="3.40.50.150:FF:000010">
    <property type="entry name" value="Protein-L-isoaspartate O-methyltransferase"/>
    <property type="match status" value="1"/>
</dbReference>
<dbReference type="PANTHER" id="PTHR11579:SF0">
    <property type="entry name" value="PROTEIN-L-ISOASPARTATE(D-ASPARTATE) O-METHYLTRANSFERASE"/>
    <property type="match status" value="1"/>
</dbReference>
<accession>A0A1F5RG59</accession>
<sequence>MNYELSRKQMVDQQIIRRGVNDPRVIAAMQKVPRHLFVQEALQYRGYDDNPLPIGQAQTISQPYIVALMSQNLNIKGGEKVLEIGTGSGYQAAVLAEMGAKVFTIERVEKLYHNSRKLLEDLKYHDIAVKLGDGTIGWAEHAPYDRIIVTAGAPEVPKAYWDQLAEGGRIAIPVGDVHVQSLVLVDKIEGKEVKSQVCGCVFVPLIGKYGWQTNGQ</sequence>
<keyword evidence="3 7" id="KW-0963">Cytoplasm</keyword>
<reference evidence="8 9" key="1">
    <citation type="journal article" date="2016" name="Nat. Commun.">
        <title>Thousands of microbial genomes shed light on interconnected biogeochemical processes in an aquifer system.</title>
        <authorList>
            <person name="Anantharaman K."/>
            <person name="Brown C.T."/>
            <person name="Hug L.A."/>
            <person name="Sharon I."/>
            <person name="Castelle C.J."/>
            <person name="Probst A.J."/>
            <person name="Thomas B.C."/>
            <person name="Singh A."/>
            <person name="Wilkins M.J."/>
            <person name="Karaoz U."/>
            <person name="Brodie E.L."/>
            <person name="Williams K.H."/>
            <person name="Hubbard S.S."/>
            <person name="Banfield J.F."/>
        </authorList>
    </citation>
    <scope>NUCLEOTIDE SEQUENCE [LARGE SCALE GENOMIC DNA]</scope>
</reference>
<evidence type="ECO:0000256" key="3">
    <source>
        <dbReference type="ARBA" id="ARBA00022490"/>
    </source>
</evidence>